<accession>A0AAE1V995</accession>
<feature type="signal peptide" evidence="1">
    <location>
        <begin position="1"/>
        <end position="27"/>
    </location>
</feature>
<organism evidence="2 3">
    <name type="scientific">Anisodus tanguticus</name>
    <dbReference type="NCBI Taxonomy" id="243964"/>
    <lineage>
        <taxon>Eukaryota</taxon>
        <taxon>Viridiplantae</taxon>
        <taxon>Streptophyta</taxon>
        <taxon>Embryophyta</taxon>
        <taxon>Tracheophyta</taxon>
        <taxon>Spermatophyta</taxon>
        <taxon>Magnoliopsida</taxon>
        <taxon>eudicotyledons</taxon>
        <taxon>Gunneridae</taxon>
        <taxon>Pentapetalae</taxon>
        <taxon>asterids</taxon>
        <taxon>lamiids</taxon>
        <taxon>Solanales</taxon>
        <taxon>Solanaceae</taxon>
        <taxon>Solanoideae</taxon>
        <taxon>Hyoscyameae</taxon>
        <taxon>Anisodus</taxon>
    </lineage>
</organism>
<protein>
    <submittedName>
        <fullName evidence="2">Uncharacterized protein</fullName>
    </submittedName>
</protein>
<keyword evidence="1" id="KW-0732">Signal</keyword>
<dbReference type="EMBL" id="JAVYJV010000015">
    <property type="protein sequence ID" value="KAK4352150.1"/>
    <property type="molecule type" value="Genomic_DNA"/>
</dbReference>
<dbReference type="AlphaFoldDB" id="A0AAE1V995"/>
<name>A0AAE1V995_9SOLA</name>
<proteinExistence type="predicted"/>
<reference evidence="2" key="1">
    <citation type="submission" date="2023-12" db="EMBL/GenBank/DDBJ databases">
        <title>Genome assembly of Anisodus tanguticus.</title>
        <authorList>
            <person name="Wang Y.-J."/>
        </authorList>
    </citation>
    <scope>NUCLEOTIDE SEQUENCE</scope>
    <source>
        <strain evidence="2">KB-2021</strain>
        <tissue evidence="2">Leaf</tissue>
    </source>
</reference>
<evidence type="ECO:0000256" key="1">
    <source>
        <dbReference type="SAM" id="SignalP"/>
    </source>
</evidence>
<evidence type="ECO:0000313" key="2">
    <source>
        <dbReference type="EMBL" id="KAK4352150.1"/>
    </source>
</evidence>
<sequence>MAAARKTSYFALVFVFVLMISAQLLSAVNCRPLRESPRNTVAASKDQGQERGGAEIVKRAQSSVNNMAFIMVSGPSRKGPGH</sequence>
<keyword evidence="3" id="KW-1185">Reference proteome</keyword>
<feature type="chain" id="PRO_5042128227" evidence="1">
    <location>
        <begin position="28"/>
        <end position="82"/>
    </location>
</feature>
<dbReference type="Proteomes" id="UP001291623">
    <property type="component" value="Unassembled WGS sequence"/>
</dbReference>
<evidence type="ECO:0000313" key="3">
    <source>
        <dbReference type="Proteomes" id="UP001291623"/>
    </source>
</evidence>
<gene>
    <name evidence="2" type="ORF">RND71_027668</name>
</gene>
<comment type="caution">
    <text evidence="2">The sequence shown here is derived from an EMBL/GenBank/DDBJ whole genome shotgun (WGS) entry which is preliminary data.</text>
</comment>